<evidence type="ECO:0000313" key="1">
    <source>
        <dbReference type="EMBL" id="MCY9519228.1"/>
    </source>
</evidence>
<keyword evidence="2" id="KW-1185">Reference proteome</keyword>
<reference evidence="1 2" key="1">
    <citation type="submission" date="2022-05" db="EMBL/GenBank/DDBJ databases">
        <title>Genome Sequencing of Bee-Associated Microbes.</title>
        <authorList>
            <person name="Dunlap C."/>
        </authorList>
    </citation>
    <scope>NUCLEOTIDE SEQUENCE [LARGE SCALE GENOMIC DNA]</scope>
    <source>
        <strain evidence="1 2">NRRL NRS-1438</strain>
    </source>
</reference>
<sequence length="51" mass="5898">MKQYVSKHDLLFVGKGYEITAELRRLLLRDGQSSLLSHTLQKQAARVNKKK</sequence>
<evidence type="ECO:0000313" key="2">
    <source>
        <dbReference type="Proteomes" id="UP001207626"/>
    </source>
</evidence>
<accession>A0ABT4DSK5</accession>
<proteinExistence type="predicted"/>
<dbReference type="RefSeq" id="WP_176392783.1">
    <property type="nucleotide sequence ID" value="NZ_JAMDLV010000064.1"/>
</dbReference>
<comment type="caution">
    <text evidence="1">The sequence shown here is derived from an EMBL/GenBank/DDBJ whole genome shotgun (WGS) entry which is preliminary data.</text>
</comment>
<name>A0ABT4DSK5_9BACL</name>
<organism evidence="1 2">
    <name type="scientific">Paenibacillus apiarius</name>
    <dbReference type="NCBI Taxonomy" id="46240"/>
    <lineage>
        <taxon>Bacteria</taxon>
        <taxon>Bacillati</taxon>
        <taxon>Bacillota</taxon>
        <taxon>Bacilli</taxon>
        <taxon>Bacillales</taxon>
        <taxon>Paenibacillaceae</taxon>
        <taxon>Paenibacillus</taxon>
    </lineage>
</organism>
<dbReference type="Proteomes" id="UP001207626">
    <property type="component" value="Unassembled WGS sequence"/>
</dbReference>
<dbReference type="EMBL" id="JAMDLW010000006">
    <property type="protein sequence ID" value="MCY9519228.1"/>
    <property type="molecule type" value="Genomic_DNA"/>
</dbReference>
<gene>
    <name evidence="1" type="ORF">M5X09_05960</name>
</gene>
<protein>
    <submittedName>
        <fullName evidence="1">Uncharacterized protein</fullName>
    </submittedName>
</protein>